<keyword evidence="2" id="KW-1185">Reference proteome</keyword>
<accession>A0ABU9DC11</accession>
<evidence type="ECO:0000313" key="1">
    <source>
        <dbReference type="EMBL" id="MEK8090028.1"/>
    </source>
</evidence>
<dbReference type="PANTHER" id="PTHR47017">
    <property type="entry name" value="ACYL-COA"/>
    <property type="match status" value="1"/>
</dbReference>
<organism evidence="1 2">
    <name type="scientific">Thermithiobacillus plumbiphilus</name>
    <dbReference type="NCBI Taxonomy" id="1729899"/>
    <lineage>
        <taxon>Bacteria</taxon>
        <taxon>Pseudomonadati</taxon>
        <taxon>Pseudomonadota</taxon>
        <taxon>Acidithiobacillia</taxon>
        <taxon>Acidithiobacillales</taxon>
        <taxon>Thermithiobacillaceae</taxon>
        <taxon>Thermithiobacillus</taxon>
    </lineage>
</organism>
<evidence type="ECO:0000313" key="2">
    <source>
        <dbReference type="Proteomes" id="UP001446205"/>
    </source>
</evidence>
<dbReference type="RefSeq" id="WP_341371085.1">
    <property type="nucleotide sequence ID" value="NZ_JBBPCO010000009.1"/>
</dbReference>
<sequence>MQIDILPDLGSVNPQQWDALNPTGNPFLRHAFLHSLERSGCVGADSGWQPCHILLRDDAGELRGAMPLYAKSHSYGEYVFDWAWARAYQGTGQHYYPKLVSAVPFSPVTGPRLLTDGDEASARLLLQAAIQLAADYSSLHVLFPDAPTTDWLAQQDLLIREGLQYHWNNREYRDFDDFLSHFASRKRKQVKRERREAQAEGMQIECLEGADIQPVHWDAMYRFYRATIDSKGAIPYLNRRFFHMLGESMPESCVLFLARQDGDYVAGALNLRGPQGLYGRYWGSLGDFPNLHFELCYYQGIEYCISRGLSRFEAGAQGEHKIARGFLPEKTYSAHWLAHAGFRDAVADFLTRERTGMDMLADDLRTHAPFRQCPPPEFEDQ</sequence>
<protein>
    <submittedName>
        <fullName evidence="1">GNAT family N-acetyltransferase</fullName>
    </submittedName>
</protein>
<comment type="caution">
    <text evidence="1">The sequence shown here is derived from an EMBL/GenBank/DDBJ whole genome shotgun (WGS) entry which is preliminary data.</text>
</comment>
<proteinExistence type="predicted"/>
<dbReference type="Pfam" id="PF04339">
    <property type="entry name" value="FemAB_like"/>
    <property type="match status" value="1"/>
</dbReference>
<dbReference type="PANTHER" id="PTHR47017:SF1">
    <property type="entry name" value="ACYL-COA"/>
    <property type="match status" value="1"/>
</dbReference>
<dbReference type="Gene3D" id="3.40.630.30">
    <property type="match status" value="1"/>
</dbReference>
<dbReference type="Proteomes" id="UP001446205">
    <property type="component" value="Unassembled WGS sequence"/>
</dbReference>
<dbReference type="InterPro" id="IPR007434">
    <property type="entry name" value="FemAB-like"/>
</dbReference>
<dbReference type="InterPro" id="IPR016181">
    <property type="entry name" value="Acyl_CoA_acyltransferase"/>
</dbReference>
<reference evidence="1 2" key="1">
    <citation type="submission" date="2024-04" db="EMBL/GenBank/DDBJ databases">
        <authorList>
            <person name="Abashina T."/>
            <person name="Shaikin A."/>
        </authorList>
    </citation>
    <scope>NUCLEOTIDE SEQUENCE [LARGE SCALE GENOMIC DNA]</scope>
    <source>
        <strain evidence="1 2">AAFK</strain>
    </source>
</reference>
<dbReference type="SUPFAM" id="SSF55729">
    <property type="entry name" value="Acyl-CoA N-acyltransferases (Nat)"/>
    <property type="match status" value="1"/>
</dbReference>
<dbReference type="EMBL" id="JBBPCO010000009">
    <property type="protein sequence ID" value="MEK8090028.1"/>
    <property type="molecule type" value="Genomic_DNA"/>
</dbReference>
<name>A0ABU9DC11_9PROT</name>
<gene>
    <name evidence="1" type="ORF">WOB96_09635</name>
</gene>